<evidence type="ECO:0000256" key="5">
    <source>
        <dbReference type="ARBA" id="ARBA00022619"/>
    </source>
</evidence>
<name>A0A521C5I6_9RHOB</name>
<evidence type="ECO:0000313" key="8">
    <source>
        <dbReference type="Proteomes" id="UP000316030"/>
    </source>
</evidence>
<protein>
    <recommendedName>
        <fullName evidence="4">3,4-dihydroxy-2-butanone 4-phosphate synthase</fullName>
        <ecNumber evidence="3">4.1.99.12</ecNumber>
    </recommendedName>
</protein>
<dbReference type="PANTHER" id="PTHR21327">
    <property type="entry name" value="GTP CYCLOHYDROLASE II-RELATED"/>
    <property type="match status" value="1"/>
</dbReference>
<dbReference type="InterPro" id="IPR000422">
    <property type="entry name" value="DHBP_synthase_RibB"/>
</dbReference>
<dbReference type="GO" id="GO:0008686">
    <property type="term" value="F:3,4-dihydroxy-2-butanone-4-phosphate synthase activity"/>
    <property type="evidence" value="ECO:0007669"/>
    <property type="project" value="UniProtKB-EC"/>
</dbReference>
<dbReference type="EMBL" id="FXTO01000005">
    <property type="protein sequence ID" value="SMO54091.1"/>
    <property type="molecule type" value="Genomic_DNA"/>
</dbReference>
<dbReference type="OrthoDB" id="7869936at2"/>
<keyword evidence="7" id="KW-0378">Hydrolase</keyword>
<dbReference type="GO" id="GO:0005829">
    <property type="term" value="C:cytosol"/>
    <property type="evidence" value="ECO:0007669"/>
    <property type="project" value="TreeGrafter"/>
</dbReference>
<evidence type="ECO:0000256" key="6">
    <source>
        <dbReference type="ARBA" id="ARBA00022723"/>
    </source>
</evidence>
<dbReference type="PANTHER" id="PTHR21327:SF18">
    <property type="entry name" value="3,4-DIHYDROXY-2-BUTANONE 4-PHOSPHATE SYNTHASE"/>
    <property type="match status" value="1"/>
</dbReference>
<dbReference type="UniPathway" id="UPA00275">
    <property type="reaction ID" value="UER00399"/>
</dbReference>
<accession>A0A521C5I6</accession>
<reference evidence="7 8" key="1">
    <citation type="submission" date="2017-05" db="EMBL/GenBank/DDBJ databases">
        <authorList>
            <person name="Varghese N."/>
            <person name="Submissions S."/>
        </authorList>
    </citation>
    <scope>NUCLEOTIDE SEQUENCE [LARGE SCALE GENOMIC DNA]</scope>
    <source>
        <strain evidence="7 8">DSM 29506</strain>
    </source>
</reference>
<sequence>MQLDAVIPRPTLSDVLTELGLGRPVVVTGTRGGPVMLCAAEETTPDQINLMATHARGLVGLVMTHKRAAELGLDLQPRSGRPGAPLYTRSIEAAKGTTTGISTEDRARTIRIAATGGKGDVITPGHIFPQVSDGDQNGVAETAIRLLAASGGQCAATICAILDDRGEVADTPTAQALARRLGLATVDMSQVRALTGPDAFW</sequence>
<dbReference type="GO" id="GO:0046872">
    <property type="term" value="F:metal ion binding"/>
    <property type="evidence" value="ECO:0007669"/>
    <property type="project" value="UniProtKB-KW"/>
</dbReference>
<keyword evidence="5" id="KW-0686">Riboflavin biosynthesis</keyword>
<dbReference type="GO" id="GO:0003935">
    <property type="term" value="F:GTP cyclohydrolase II activity"/>
    <property type="evidence" value="ECO:0007669"/>
    <property type="project" value="TreeGrafter"/>
</dbReference>
<dbReference type="InterPro" id="IPR017945">
    <property type="entry name" value="DHBP_synth_RibB-like_a/b_dom"/>
</dbReference>
<proteinExistence type="predicted"/>
<dbReference type="Gene3D" id="3.90.870.10">
    <property type="entry name" value="DHBP synthase"/>
    <property type="match status" value="1"/>
</dbReference>
<evidence type="ECO:0000256" key="1">
    <source>
        <dbReference type="ARBA" id="ARBA00002284"/>
    </source>
</evidence>
<organism evidence="7 8">
    <name type="scientific">Thalassovita litoralis</name>
    <dbReference type="NCBI Taxonomy" id="1010611"/>
    <lineage>
        <taxon>Bacteria</taxon>
        <taxon>Pseudomonadati</taxon>
        <taxon>Pseudomonadota</taxon>
        <taxon>Alphaproteobacteria</taxon>
        <taxon>Rhodobacterales</taxon>
        <taxon>Roseobacteraceae</taxon>
        <taxon>Thalassovita</taxon>
    </lineage>
</organism>
<dbReference type="Proteomes" id="UP000316030">
    <property type="component" value="Unassembled WGS sequence"/>
</dbReference>
<comment type="function">
    <text evidence="1">Catalyzes the conversion of D-ribulose 5-phosphate to formate and 3,4-dihydroxy-2-butanone 4-phosphate.</text>
</comment>
<gene>
    <name evidence="7" type="ORF">SAMN06265173_105106</name>
</gene>
<dbReference type="GO" id="GO:0009231">
    <property type="term" value="P:riboflavin biosynthetic process"/>
    <property type="evidence" value="ECO:0007669"/>
    <property type="project" value="UniProtKB-UniPathway"/>
</dbReference>
<evidence type="ECO:0000256" key="3">
    <source>
        <dbReference type="ARBA" id="ARBA00012153"/>
    </source>
</evidence>
<comment type="pathway">
    <text evidence="2">Cofactor biosynthesis; riboflavin biosynthesis; 2-hydroxy-3-oxobutyl phosphate from D-ribulose 5-phosphate: step 1/1.</text>
</comment>
<evidence type="ECO:0000313" key="7">
    <source>
        <dbReference type="EMBL" id="SMO54091.1"/>
    </source>
</evidence>
<keyword evidence="8" id="KW-1185">Reference proteome</keyword>
<dbReference type="EC" id="4.1.99.12" evidence="3"/>
<dbReference type="AlphaFoldDB" id="A0A521C5I6"/>
<dbReference type="SUPFAM" id="SSF55821">
    <property type="entry name" value="YrdC/RibB"/>
    <property type="match status" value="1"/>
</dbReference>
<evidence type="ECO:0000256" key="2">
    <source>
        <dbReference type="ARBA" id="ARBA00004904"/>
    </source>
</evidence>
<keyword evidence="6" id="KW-0479">Metal-binding</keyword>
<dbReference type="RefSeq" id="WP_142492583.1">
    <property type="nucleotide sequence ID" value="NZ_FXTO01000005.1"/>
</dbReference>
<evidence type="ECO:0000256" key="4">
    <source>
        <dbReference type="ARBA" id="ARBA00018836"/>
    </source>
</evidence>
<dbReference type="Pfam" id="PF00926">
    <property type="entry name" value="DHBP_synthase"/>
    <property type="match status" value="1"/>
</dbReference>